<keyword evidence="5" id="KW-0813">Transport</keyword>
<dbReference type="EMBL" id="CVRR01000019">
    <property type="protein sequence ID" value="CRL38857.1"/>
    <property type="molecule type" value="Genomic_DNA"/>
</dbReference>
<dbReference type="Proteomes" id="UP000049979">
    <property type="component" value="Unassembled WGS sequence"/>
</dbReference>
<evidence type="ECO:0000256" key="12">
    <source>
        <dbReference type="ARBA" id="ARBA00031636"/>
    </source>
</evidence>
<evidence type="ECO:0000256" key="10">
    <source>
        <dbReference type="ARBA" id="ARBA00023065"/>
    </source>
</evidence>
<evidence type="ECO:0000256" key="6">
    <source>
        <dbReference type="ARBA" id="ARBA00022449"/>
    </source>
</evidence>
<sequence length="464" mass="50787">MSYWKKFKKKYMGDRAFYRHYLLLAVPMILQNAITNLVSFLDNIMVGQLGTEQMSGVAIVNQLIFVYNLAIFGAVSAASIFGAQYFGNGDHRGHMHSFRFKLYATLLVSGLTMLLLLTKGSDLISLYLTDTVGNGATDVALQYGKQYLVIMLVGLVPFAVNQAYATNIKETGQTLVPMLASFVAVGTNAVLDYLLIFGVGPFPELGVTGAALATVIARYVEAVIVVFWAHRNREKNRYLEGAYRGFGIPVSELKTILIKGLPLMFNEVLWAAGMTTVTQCYSVRGLDVVAGLNIATTITNLFNIVYIQLGACISIVVGQYLGAGELEKAKDADNKMIVFSVFCCVIMAAIMFLVGGFFPDIYNTTAEIKDLATKFIAVSALIMPFCSFSHASYFTLRSGGKTMVTFLFDSVFTWVVVVPVAFLLAHGTGLGIVSVYFLVQATELIKVVIGYCMVRSNVWVVKMV</sequence>
<feature type="transmembrane region" description="Helical" evidence="13">
    <location>
        <begin position="21"/>
        <end position="44"/>
    </location>
</feature>
<evidence type="ECO:0000256" key="2">
    <source>
        <dbReference type="ARBA" id="ARBA00004651"/>
    </source>
</evidence>
<evidence type="ECO:0000256" key="8">
    <source>
        <dbReference type="ARBA" id="ARBA00022692"/>
    </source>
</evidence>
<feature type="transmembrane region" description="Helical" evidence="13">
    <location>
        <begin position="411"/>
        <end position="439"/>
    </location>
</feature>
<protein>
    <recommendedName>
        <fullName evidence="4">Probable multidrug resistance protein NorM</fullName>
    </recommendedName>
    <alternativeName>
        <fullName evidence="12">Multidrug-efflux transporter</fullName>
    </alternativeName>
</protein>
<evidence type="ECO:0000256" key="13">
    <source>
        <dbReference type="SAM" id="Phobius"/>
    </source>
</evidence>
<feature type="transmembrane region" description="Helical" evidence="13">
    <location>
        <begin position="64"/>
        <end position="86"/>
    </location>
</feature>
<dbReference type="GO" id="GO:0042910">
    <property type="term" value="F:xenobiotic transmembrane transporter activity"/>
    <property type="evidence" value="ECO:0007669"/>
    <property type="project" value="InterPro"/>
</dbReference>
<feature type="transmembrane region" description="Helical" evidence="13">
    <location>
        <begin position="147"/>
        <end position="164"/>
    </location>
</feature>
<feature type="transmembrane region" description="Helical" evidence="13">
    <location>
        <begin position="336"/>
        <end position="359"/>
    </location>
</feature>
<accession>A0A0M6WNE4</accession>
<feature type="transmembrane region" description="Helical" evidence="13">
    <location>
        <begin position="301"/>
        <end position="321"/>
    </location>
</feature>
<evidence type="ECO:0000256" key="9">
    <source>
        <dbReference type="ARBA" id="ARBA00022989"/>
    </source>
</evidence>
<dbReference type="PANTHER" id="PTHR43298">
    <property type="entry name" value="MULTIDRUG RESISTANCE PROTEIN NORM-RELATED"/>
    <property type="match status" value="1"/>
</dbReference>
<evidence type="ECO:0000256" key="3">
    <source>
        <dbReference type="ARBA" id="ARBA00010199"/>
    </source>
</evidence>
<keyword evidence="6" id="KW-0050">Antiport</keyword>
<dbReference type="OrthoDB" id="9780160at2"/>
<evidence type="ECO:0000256" key="1">
    <source>
        <dbReference type="ARBA" id="ARBA00003408"/>
    </source>
</evidence>
<evidence type="ECO:0000313" key="15">
    <source>
        <dbReference type="Proteomes" id="UP000049979"/>
    </source>
</evidence>
<comment type="subcellular location">
    <subcellularLocation>
        <location evidence="2">Cell membrane</location>
        <topology evidence="2">Multi-pass membrane protein</topology>
    </subcellularLocation>
</comment>
<name>A0A0M6WNE4_9FIRM</name>
<dbReference type="STRING" id="301302.ERS852420_01176"/>
<dbReference type="RefSeq" id="WP_055067937.1">
    <property type="nucleotide sequence ID" value="NZ_CP173697.1"/>
</dbReference>
<dbReference type="Pfam" id="PF01554">
    <property type="entry name" value="MatE"/>
    <property type="match status" value="2"/>
</dbReference>
<keyword evidence="7" id="KW-1003">Cell membrane</keyword>
<dbReference type="GO" id="GO:0005886">
    <property type="term" value="C:plasma membrane"/>
    <property type="evidence" value="ECO:0007669"/>
    <property type="project" value="UniProtKB-SubCell"/>
</dbReference>
<keyword evidence="9 13" id="KW-1133">Transmembrane helix</keyword>
<dbReference type="InterPro" id="IPR050222">
    <property type="entry name" value="MATE_MdtK"/>
</dbReference>
<dbReference type="GO" id="GO:0006811">
    <property type="term" value="P:monoatomic ion transport"/>
    <property type="evidence" value="ECO:0007669"/>
    <property type="project" value="UniProtKB-KW"/>
</dbReference>
<comment type="similarity">
    <text evidence="3">Belongs to the multi antimicrobial extrusion (MATE) (TC 2.A.66.1) family.</text>
</comment>
<feature type="transmembrane region" description="Helical" evidence="13">
    <location>
        <begin position="371"/>
        <end position="391"/>
    </location>
</feature>
<keyword evidence="15" id="KW-1185">Reference proteome</keyword>
<dbReference type="GO" id="GO:0015297">
    <property type="term" value="F:antiporter activity"/>
    <property type="evidence" value="ECO:0007669"/>
    <property type="project" value="UniProtKB-KW"/>
</dbReference>
<evidence type="ECO:0000313" key="14">
    <source>
        <dbReference type="EMBL" id="CRL38857.1"/>
    </source>
</evidence>
<evidence type="ECO:0000256" key="4">
    <source>
        <dbReference type="ARBA" id="ARBA00020268"/>
    </source>
</evidence>
<dbReference type="NCBIfam" id="TIGR00797">
    <property type="entry name" value="matE"/>
    <property type="match status" value="1"/>
</dbReference>
<dbReference type="InterPro" id="IPR048279">
    <property type="entry name" value="MdtK-like"/>
</dbReference>
<gene>
    <name evidence="14" type="ORF">M72_07941</name>
</gene>
<keyword evidence="11 13" id="KW-0472">Membrane</keyword>
<keyword evidence="10" id="KW-0406">Ion transport</keyword>
<proteinExistence type="inferred from homology"/>
<feature type="transmembrane region" description="Helical" evidence="13">
    <location>
        <begin position="176"/>
        <end position="199"/>
    </location>
</feature>
<evidence type="ECO:0000256" key="7">
    <source>
        <dbReference type="ARBA" id="ARBA00022475"/>
    </source>
</evidence>
<reference evidence="15" key="1">
    <citation type="submission" date="2015-05" db="EMBL/GenBank/DDBJ databases">
        <authorList>
            <consortium name="Pathogen Informatics"/>
        </authorList>
    </citation>
    <scope>NUCLEOTIDE SEQUENCE [LARGE SCALE GENOMIC DNA]</scope>
    <source>
        <strain evidence="15">M72</strain>
    </source>
</reference>
<comment type="function">
    <text evidence="1">Multidrug efflux pump.</text>
</comment>
<organism evidence="14 15">
    <name type="scientific">Roseburia faecis</name>
    <dbReference type="NCBI Taxonomy" id="301302"/>
    <lineage>
        <taxon>Bacteria</taxon>
        <taxon>Bacillati</taxon>
        <taxon>Bacillota</taxon>
        <taxon>Clostridia</taxon>
        <taxon>Lachnospirales</taxon>
        <taxon>Lachnospiraceae</taxon>
        <taxon>Roseburia</taxon>
    </lineage>
</organism>
<dbReference type="PIRSF" id="PIRSF006603">
    <property type="entry name" value="DinF"/>
    <property type="match status" value="1"/>
</dbReference>
<keyword evidence="8 13" id="KW-0812">Transmembrane</keyword>
<dbReference type="AlphaFoldDB" id="A0A0M6WNE4"/>
<evidence type="ECO:0000256" key="5">
    <source>
        <dbReference type="ARBA" id="ARBA00022448"/>
    </source>
</evidence>
<evidence type="ECO:0000256" key="11">
    <source>
        <dbReference type="ARBA" id="ARBA00023136"/>
    </source>
</evidence>
<dbReference type="InterPro" id="IPR002528">
    <property type="entry name" value="MATE_fam"/>
</dbReference>
<feature type="transmembrane region" description="Helical" evidence="13">
    <location>
        <begin position="98"/>
        <end position="117"/>
    </location>
</feature>
<feature type="transmembrane region" description="Helical" evidence="13">
    <location>
        <begin position="205"/>
        <end position="229"/>
    </location>
</feature>
<dbReference type="PANTHER" id="PTHR43298:SF2">
    <property type="entry name" value="FMN_FAD EXPORTER YEEO-RELATED"/>
    <property type="match status" value="1"/>
</dbReference>